<feature type="compositionally biased region" description="Basic and acidic residues" evidence="1">
    <location>
        <begin position="42"/>
        <end position="51"/>
    </location>
</feature>
<evidence type="ECO:0000313" key="2">
    <source>
        <dbReference type="EMBL" id="BAD59024.1"/>
    </source>
</evidence>
<dbReference type="AlphaFoldDB" id="Q5YS17"/>
<feature type="region of interest" description="Disordered" evidence="1">
    <location>
        <begin position="1"/>
        <end position="104"/>
    </location>
</feature>
<dbReference type="eggNOG" id="ENOG5031GHE">
    <property type="taxonomic scope" value="Bacteria"/>
</dbReference>
<keyword evidence="3" id="KW-1185">Reference proteome</keyword>
<dbReference type="HOGENOM" id="CLU_2247212_0_0_11"/>
<dbReference type="STRING" id="247156.NFA_41750"/>
<evidence type="ECO:0000313" key="3">
    <source>
        <dbReference type="Proteomes" id="UP000006820"/>
    </source>
</evidence>
<protein>
    <submittedName>
        <fullName evidence="2">Uncharacterized protein</fullName>
    </submittedName>
</protein>
<gene>
    <name evidence="2" type="ordered locus">NFA_41750</name>
</gene>
<proteinExistence type="predicted"/>
<sequence length="104" mass="11075">MCPGRLSRRVDGIRGLSERTADVAVPPPIRDPAAVSPGQERPMTHDDRPSFSHEPTPEQNQTVSAAAVPRPVFSSADSAPSAPADPAEGRAHRPTRAGAHRRRA</sequence>
<name>Q5YS17_NOCFA</name>
<organism evidence="2 3">
    <name type="scientific">Nocardia farcinica (strain IFM 10152)</name>
    <dbReference type="NCBI Taxonomy" id="247156"/>
    <lineage>
        <taxon>Bacteria</taxon>
        <taxon>Bacillati</taxon>
        <taxon>Actinomycetota</taxon>
        <taxon>Actinomycetes</taxon>
        <taxon>Mycobacteriales</taxon>
        <taxon>Nocardiaceae</taxon>
        <taxon>Nocardia</taxon>
    </lineage>
</organism>
<dbReference type="EMBL" id="AP006618">
    <property type="protein sequence ID" value="BAD59024.1"/>
    <property type="molecule type" value="Genomic_DNA"/>
</dbReference>
<feature type="compositionally biased region" description="Basic and acidic residues" evidence="1">
    <location>
        <begin position="8"/>
        <end position="21"/>
    </location>
</feature>
<feature type="compositionally biased region" description="Low complexity" evidence="1">
    <location>
        <begin position="74"/>
        <end position="86"/>
    </location>
</feature>
<evidence type="ECO:0000256" key="1">
    <source>
        <dbReference type="SAM" id="MobiDB-lite"/>
    </source>
</evidence>
<reference evidence="2 3" key="1">
    <citation type="journal article" date="2004" name="Proc. Natl. Acad. Sci. U.S.A.">
        <title>The complete genomic sequence of Nocardia farcinica IFM 10152.</title>
        <authorList>
            <person name="Ishikawa J."/>
            <person name="Yamashita A."/>
            <person name="Mikami Y."/>
            <person name="Hoshino Y."/>
            <person name="Kurita H."/>
            <person name="Hotta K."/>
            <person name="Shiba T."/>
            <person name="Hattori M."/>
        </authorList>
    </citation>
    <scope>NUCLEOTIDE SEQUENCE [LARGE SCALE GENOMIC DNA]</scope>
    <source>
        <strain evidence="2 3">IFM 10152</strain>
    </source>
</reference>
<feature type="compositionally biased region" description="Basic residues" evidence="1">
    <location>
        <begin position="92"/>
        <end position="104"/>
    </location>
</feature>
<dbReference type="KEGG" id="nfa:NFA_41750"/>
<dbReference type="Proteomes" id="UP000006820">
    <property type="component" value="Chromosome"/>
</dbReference>
<accession>Q5YS17</accession>